<comment type="caution">
    <text evidence="2">The sequence shown here is derived from an EMBL/GenBank/DDBJ whole genome shotgun (WGS) entry which is preliminary data.</text>
</comment>
<sequence length="245" mass="28726">MSTDTSYITFGIDKIPFELRAKKQESHRITIKVKPDCQVIVFAPPSATHDEIIVAVNKRAKWVYNKLRVFKSQQDYITPRQYLSGESHYYLGKKYLLKVIDDSKAKPQVKLVRGQLQIIAARSIEHRRQLLLDWYKQKAFEFFSKRLDLLLPTVSWVKERPSIHLRTMQTRWGTCSVKGKITLNTHLIKASVACIDYVILHELCHIAEHNHSHKFYQLLNQVNPYWKKNKAFLDQKASLYLPFNG</sequence>
<accession>A0AAN5KQ71</accession>
<evidence type="ECO:0000313" key="2">
    <source>
        <dbReference type="EMBL" id="HAT1595868.1"/>
    </source>
</evidence>
<gene>
    <name evidence="2" type="ORF">I8Y58_001081</name>
</gene>
<feature type="domain" description="YgjP-like metallopeptidase" evidence="1">
    <location>
        <begin position="28"/>
        <end position="235"/>
    </location>
</feature>
<name>A0AAN5KQ71_LEGPN</name>
<dbReference type="PANTHER" id="PTHR30399">
    <property type="entry name" value="UNCHARACTERIZED PROTEIN YGJP"/>
    <property type="match status" value="1"/>
</dbReference>
<proteinExistence type="predicted"/>
<dbReference type="Gene3D" id="3.30.2010.10">
    <property type="entry name" value="Metalloproteases ('zincins'), catalytic domain"/>
    <property type="match status" value="1"/>
</dbReference>
<dbReference type="PANTHER" id="PTHR30399:SF1">
    <property type="entry name" value="UTP PYROPHOSPHATASE"/>
    <property type="match status" value="1"/>
</dbReference>
<evidence type="ECO:0000313" key="3">
    <source>
        <dbReference type="Proteomes" id="UP000861567"/>
    </source>
</evidence>
<evidence type="ECO:0000259" key="1">
    <source>
        <dbReference type="Pfam" id="PF01863"/>
    </source>
</evidence>
<reference evidence="2" key="1">
    <citation type="journal article" date="2018" name="Genome Biol.">
        <title>SKESA: strategic k-mer extension for scrupulous assemblies.</title>
        <authorList>
            <person name="Souvorov A."/>
            <person name="Agarwala R."/>
            <person name="Lipman D.J."/>
        </authorList>
    </citation>
    <scope>NUCLEOTIDE SEQUENCE</scope>
    <source>
        <strain evidence="2">D3612</strain>
    </source>
</reference>
<dbReference type="Proteomes" id="UP000861567">
    <property type="component" value="Unassembled WGS sequence"/>
</dbReference>
<reference evidence="2" key="2">
    <citation type="submission" date="2020-11" db="EMBL/GenBank/DDBJ databases">
        <authorList>
            <consortium name="NCBI Pathogen Detection Project"/>
        </authorList>
    </citation>
    <scope>NUCLEOTIDE SEQUENCE</scope>
    <source>
        <strain evidence="2">D3612</strain>
    </source>
</reference>
<dbReference type="AlphaFoldDB" id="A0AAN5KQ71"/>
<protein>
    <submittedName>
        <fullName evidence="2">M48 family metallopeptidase</fullName>
    </submittedName>
</protein>
<dbReference type="InterPro" id="IPR002725">
    <property type="entry name" value="YgjP-like_metallopeptidase"/>
</dbReference>
<dbReference type="Pfam" id="PF01863">
    <property type="entry name" value="YgjP-like"/>
    <property type="match status" value="1"/>
</dbReference>
<dbReference type="EMBL" id="DACSEI010000008">
    <property type="protein sequence ID" value="HAT1595868.1"/>
    <property type="molecule type" value="Genomic_DNA"/>
</dbReference>
<dbReference type="CDD" id="cd07344">
    <property type="entry name" value="M48_yhfN_like"/>
    <property type="match status" value="1"/>
</dbReference>
<organism evidence="2 3">
    <name type="scientific">Legionella pneumophila</name>
    <dbReference type="NCBI Taxonomy" id="446"/>
    <lineage>
        <taxon>Bacteria</taxon>
        <taxon>Pseudomonadati</taxon>
        <taxon>Pseudomonadota</taxon>
        <taxon>Gammaproteobacteria</taxon>
        <taxon>Legionellales</taxon>
        <taxon>Legionellaceae</taxon>
        <taxon>Legionella</taxon>
    </lineage>
</organism>
<dbReference type="InterPro" id="IPR053136">
    <property type="entry name" value="UTP_pyrophosphatase-like"/>
</dbReference>